<feature type="compositionally biased region" description="Basic and acidic residues" evidence="1">
    <location>
        <begin position="353"/>
        <end position="381"/>
    </location>
</feature>
<feature type="region of interest" description="Disordered" evidence="1">
    <location>
        <begin position="353"/>
        <end position="429"/>
    </location>
</feature>
<name>A0A026WET4_OOCBI</name>
<reference evidence="2 3" key="1">
    <citation type="journal article" date="2014" name="Curr. Biol.">
        <title>The genome of the clonal raider ant Cerapachys biroi.</title>
        <authorList>
            <person name="Oxley P.R."/>
            <person name="Ji L."/>
            <person name="Fetter-Pruneda I."/>
            <person name="McKenzie S.K."/>
            <person name="Li C."/>
            <person name="Hu H."/>
            <person name="Zhang G."/>
            <person name="Kronauer D.J."/>
        </authorList>
    </citation>
    <scope>NUCLEOTIDE SEQUENCE [LARGE SCALE GENOMIC DNA]</scope>
</reference>
<dbReference type="OMA" id="RCREECE"/>
<gene>
    <name evidence="2" type="ORF">X777_04879</name>
</gene>
<sequence>MRNIRRTKKKVNAIVNEILNEDQEDNFNGTRSEACPGGCEQSENTIKEAPRQCNCAVENSLRFSLRVMEAMRSLQRDVDQSFTSTTEEIVDYIRANYRSDGDLYAQVRTALRQVCSQGLVFNLRETNLVQKSKVRQRGERKDTSLAFVIKLLDNEYHWIGPIARSTKQNGCSLDCTGCTSVAIDETSKERKSINNHGNGCLCKRISPISPHEESLRRTSVVDRLEDRIAGPILHSTRISANEIDNADYRDREINSKRLSPVCNYEDIPDVRDDHRHGVTQTREIEQRDEFLSPIPGPSREIVTTLVSPRNARKKTRLGDRKVKRADDNDEETTTEEDLDCTCDARVAQVDRDTQLSKRLPDRTHVVRDRRNSQQNSRHHEGAEDEEEEEDEEKEDENEKKEEEEDTDTEDSVYRQLRRRSPRRTRARERELKRWIRRCREECERRRLR</sequence>
<feature type="compositionally biased region" description="Acidic residues" evidence="1">
    <location>
        <begin position="382"/>
        <end position="410"/>
    </location>
</feature>
<feature type="compositionally biased region" description="Basic and acidic residues" evidence="1">
    <location>
        <begin position="316"/>
        <end position="326"/>
    </location>
</feature>
<dbReference type="AlphaFoldDB" id="A0A026WET4"/>
<accession>A0A026WET4</accession>
<organism evidence="2 3">
    <name type="scientific">Ooceraea biroi</name>
    <name type="common">Clonal raider ant</name>
    <name type="synonym">Cerapachys biroi</name>
    <dbReference type="NCBI Taxonomy" id="2015173"/>
    <lineage>
        <taxon>Eukaryota</taxon>
        <taxon>Metazoa</taxon>
        <taxon>Ecdysozoa</taxon>
        <taxon>Arthropoda</taxon>
        <taxon>Hexapoda</taxon>
        <taxon>Insecta</taxon>
        <taxon>Pterygota</taxon>
        <taxon>Neoptera</taxon>
        <taxon>Endopterygota</taxon>
        <taxon>Hymenoptera</taxon>
        <taxon>Apocrita</taxon>
        <taxon>Aculeata</taxon>
        <taxon>Formicoidea</taxon>
        <taxon>Formicidae</taxon>
        <taxon>Dorylinae</taxon>
        <taxon>Ooceraea</taxon>
    </lineage>
</organism>
<evidence type="ECO:0000313" key="2">
    <source>
        <dbReference type="EMBL" id="EZA54595.1"/>
    </source>
</evidence>
<evidence type="ECO:0000313" key="3">
    <source>
        <dbReference type="Proteomes" id="UP000053097"/>
    </source>
</evidence>
<dbReference type="Proteomes" id="UP000053097">
    <property type="component" value="Unassembled WGS sequence"/>
</dbReference>
<feature type="compositionally biased region" description="Basic residues" evidence="1">
    <location>
        <begin position="415"/>
        <end position="426"/>
    </location>
</feature>
<feature type="compositionally biased region" description="Acidic residues" evidence="1">
    <location>
        <begin position="327"/>
        <end position="337"/>
    </location>
</feature>
<dbReference type="OrthoDB" id="6774326at2759"/>
<feature type="compositionally biased region" description="Basic and acidic residues" evidence="1">
    <location>
        <begin position="277"/>
        <end position="290"/>
    </location>
</feature>
<evidence type="ECO:0000256" key="1">
    <source>
        <dbReference type="SAM" id="MobiDB-lite"/>
    </source>
</evidence>
<proteinExistence type="predicted"/>
<feature type="region of interest" description="Disordered" evidence="1">
    <location>
        <begin position="277"/>
        <end position="337"/>
    </location>
</feature>
<protein>
    <submittedName>
        <fullName evidence="2">Uncharacterized protein</fullName>
    </submittedName>
</protein>
<dbReference type="EMBL" id="KK107238">
    <property type="protein sequence ID" value="EZA54595.1"/>
    <property type="molecule type" value="Genomic_DNA"/>
</dbReference>
<keyword evidence="3" id="KW-1185">Reference proteome</keyword>